<keyword evidence="3" id="KW-1185">Reference proteome</keyword>
<feature type="transmembrane region" description="Helical" evidence="1">
    <location>
        <begin position="157"/>
        <end position="176"/>
    </location>
</feature>
<comment type="caution">
    <text evidence="2">The sequence shown here is derived from an EMBL/GenBank/DDBJ whole genome shotgun (WGS) entry which is preliminary data.</text>
</comment>
<dbReference type="Proteomes" id="UP000237000">
    <property type="component" value="Unassembled WGS sequence"/>
</dbReference>
<gene>
    <name evidence="2" type="ORF">TorRG33x02_225060</name>
</gene>
<dbReference type="InParanoid" id="A0A2P5E805"/>
<proteinExistence type="predicted"/>
<sequence>MMIGVVITSLDGMVSANLRSLGTRNGVCQPKEFGGLRIELLLGVLGNLSLVVPRSFLNTFSSRAAESKNMCISSFRQNEKFSRAGGFSWDLRLFRRELDQISGLISLSESINGCEGVPDRTVWKLDSGVFYVGRPMSIGIISLYIVLLPQSYGNECFWSLGFLGFGHRIVSVFLHASGIGSKKERRTMLWNVAVLAICWSLGHCGWQGIIEFLMTLEGSLTPYEKE</sequence>
<feature type="transmembrane region" description="Helical" evidence="1">
    <location>
        <begin position="188"/>
        <end position="210"/>
    </location>
</feature>
<dbReference type="EMBL" id="JXTC01000210">
    <property type="protein sequence ID" value="PON81687.1"/>
    <property type="molecule type" value="Genomic_DNA"/>
</dbReference>
<organism evidence="2 3">
    <name type="scientific">Trema orientale</name>
    <name type="common">Charcoal tree</name>
    <name type="synonym">Celtis orientalis</name>
    <dbReference type="NCBI Taxonomy" id="63057"/>
    <lineage>
        <taxon>Eukaryota</taxon>
        <taxon>Viridiplantae</taxon>
        <taxon>Streptophyta</taxon>
        <taxon>Embryophyta</taxon>
        <taxon>Tracheophyta</taxon>
        <taxon>Spermatophyta</taxon>
        <taxon>Magnoliopsida</taxon>
        <taxon>eudicotyledons</taxon>
        <taxon>Gunneridae</taxon>
        <taxon>Pentapetalae</taxon>
        <taxon>rosids</taxon>
        <taxon>fabids</taxon>
        <taxon>Rosales</taxon>
        <taxon>Cannabaceae</taxon>
        <taxon>Trema</taxon>
    </lineage>
</organism>
<accession>A0A2P5E805</accession>
<evidence type="ECO:0000313" key="3">
    <source>
        <dbReference type="Proteomes" id="UP000237000"/>
    </source>
</evidence>
<dbReference type="AlphaFoldDB" id="A0A2P5E805"/>
<keyword evidence="1" id="KW-1133">Transmembrane helix</keyword>
<name>A0A2P5E805_TREOI</name>
<evidence type="ECO:0000313" key="2">
    <source>
        <dbReference type="EMBL" id="PON81687.1"/>
    </source>
</evidence>
<protein>
    <submittedName>
        <fullName evidence="2">Uncharacterized protein</fullName>
    </submittedName>
</protein>
<feature type="transmembrane region" description="Helical" evidence="1">
    <location>
        <begin position="129"/>
        <end position="151"/>
    </location>
</feature>
<keyword evidence="1" id="KW-0812">Transmembrane</keyword>
<keyword evidence="1" id="KW-0472">Membrane</keyword>
<evidence type="ECO:0000256" key="1">
    <source>
        <dbReference type="SAM" id="Phobius"/>
    </source>
</evidence>
<reference evidence="3" key="1">
    <citation type="submission" date="2016-06" db="EMBL/GenBank/DDBJ databases">
        <title>Parallel loss of symbiosis genes in relatives of nitrogen-fixing non-legume Parasponia.</title>
        <authorList>
            <person name="Van Velzen R."/>
            <person name="Holmer R."/>
            <person name="Bu F."/>
            <person name="Rutten L."/>
            <person name="Van Zeijl A."/>
            <person name="Liu W."/>
            <person name="Santuari L."/>
            <person name="Cao Q."/>
            <person name="Sharma T."/>
            <person name="Shen D."/>
            <person name="Roswanjaya Y."/>
            <person name="Wardhani T."/>
            <person name="Kalhor M.S."/>
            <person name="Jansen J."/>
            <person name="Van den Hoogen J."/>
            <person name="Gungor B."/>
            <person name="Hartog M."/>
            <person name="Hontelez J."/>
            <person name="Verver J."/>
            <person name="Yang W.-C."/>
            <person name="Schijlen E."/>
            <person name="Repin R."/>
            <person name="Schilthuizen M."/>
            <person name="Schranz E."/>
            <person name="Heidstra R."/>
            <person name="Miyata K."/>
            <person name="Fedorova E."/>
            <person name="Kohlen W."/>
            <person name="Bisseling T."/>
            <person name="Smit S."/>
            <person name="Geurts R."/>
        </authorList>
    </citation>
    <scope>NUCLEOTIDE SEQUENCE [LARGE SCALE GENOMIC DNA]</scope>
    <source>
        <strain evidence="3">cv. RG33-2</strain>
    </source>
</reference>